<dbReference type="EMBL" id="JBGCUO010000001">
    <property type="protein sequence ID" value="MEY1660818.1"/>
    <property type="molecule type" value="Genomic_DNA"/>
</dbReference>
<dbReference type="Pfam" id="PF03259">
    <property type="entry name" value="Robl_LC7"/>
    <property type="match status" value="1"/>
</dbReference>
<reference evidence="2 3" key="1">
    <citation type="submission" date="2024-07" db="EMBL/GenBank/DDBJ databases">
        <authorList>
            <person name="Ren Q."/>
        </authorList>
    </citation>
    <scope>NUCLEOTIDE SEQUENCE [LARGE SCALE GENOMIC DNA]</scope>
    <source>
        <strain evidence="2 3">REN37</strain>
    </source>
</reference>
<gene>
    <name evidence="2" type="ORF">AB5I84_01490</name>
</gene>
<evidence type="ECO:0000313" key="3">
    <source>
        <dbReference type="Proteomes" id="UP001562065"/>
    </source>
</evidence>
<name>A0ABV4AD88_9GAMM</name>
<proteinExistence type="predicted"/>
<dbReference type="Gene3D" id="3.30.450.30">
    <property type="entry name" value="Dynein light chain 2a, cytoplasmic"/>
    <property type="match status" value="1"/>
</dbReference>
<dbReference type="SMART" id="SM00960">
    <property type="entry name" value="Robl_LC7"/>
    <property type="match status" value="1"/>
</dbReference>
<protein>
    <submittedName>
        <fullName evidence="2">Roadblock/LC7 domain-containing protein</fullName>
    </submittedName>
</protein>
<feature type="domain" description="Roadblock/LAMTOR2" evidence="1">
    <location>
        <begin position="15"/>
        <end position="104"/>
    </location>
</feature>
<evidence type="ECO:0000259" key="1">
    <source>
        <dbReference type="SMART" id="SM00960"/>
    </source>
</evidence>
<dbReference type="SUPFAM" id="SSF103196">
    <property type="entry name" value="Roadblock/LC7 domain"/>
    <property type="match status" value="1"/>
</dbReference>
<evidence type="ECO:0000313" key="2">
    <source>
        <dbReference type="EMBL" id="MEY1660818.1"/>
    </source>
</evidence>
<accession>A0ABV4AD88</accession>
<sequence>MNIAIAHMEKMREAERLMADTCRDTDGVYGMLLCTSDGQAQATYIERQEQGGRLSAMSSSLLALAETIARETRQQQCRYVILDNTDGFVVSLRVDSRLTLTCLGNQRINLGMLLSTSKMTAERLQQLIHQ</sequence>
<comment type="caution">
    <text evidence="2">The sequence shown here is derived from an EMBL/GenBank/DDBJ whole genome shotgun (WGS) entry which is preliminary data.</text>
</comment>
<dbReference type="InterPro" id="IPR004942">
    <property type="entry name" value="Roadblock/LAMTOR2_dom"/>
</dbReference>
<keyword evidence="3" id="KW-1185">Reference proteome</keyword>
<organism evidence="2 3">
    <name type="scientific">Isoalcanivorax beigongshangi</name>
    <dbReference type="NCBI Taxonomy" id="3238810"/>
    <lineage>
        <taxon>Bacteria</taxon>
        <taxon>Pseudomonadati</taxon>
        <taxon>Pseudomonadota</taxon>
        <taxon>Gammaproteobacteria</taxon>
        <taxon>Oceanospirillales</taxon>
        <taxon>Alcanivoracaceae</taxon>
        <taxon>Isoalcanivorax</taxon>
    </lineage>
</organism>
<dbReference type="RefSeq" id="WP_369454060.1">
    <property type="nucleotide sequence ID" value="NZ_JBGCUO010000001.1"/>
</dbReference>
<dbReference type="Proteomes" id="UP001562065">
    <property type="component" value="Unassembled WGS sequence"/>
</dbReference>